<evidence type="ECO:0008006" key="3">
    <source>
        <dbReference type="Google" id="ProtNLM"/>
    </source>
</evidence>
<dbReference type="Proteomes" id="UP001175261">
    <property type="component" value="Unassembled WGS sequence"/>
</dbReference>
<accession>A0AA39G9T9</accession>
<sequence length="496" mass="54903">MRPFISSASRTAPLLCRNVMMSAVPSPAAKREGDISDAFASLSGAEQTPLPPRFRQLKCELVEGREPNIQAAWTDLLDDLKRENQLIAKERSKVVPEIQFEDLGTGLESVRDEVRKRGVLVVRNVVPEAEARAYKTELESYIRDNPSTRAFPAHDPQVWELYWSAPQVKARSHPALLKVQKLLMSRLWHKTDSSSKISLENPLSYADRLRIRQPGDASFALGPHIDGGGVERWEKEGYGLAKTYDDIFAGNVREYDPWDASKRVDVQMNLYDGLSACSMFRAWQGWLSMSHAGAGEGTLLVNPLLKLSTAYLLLRPFFRPLLRKQDPGFLEAQNWAFTGMDGMTSDLQGATPGRGQELNDELHPHLELDVSMVHVPRIRPGDFVAWHCDTIHAVDKVHSGKSDSSVLYIPVCPVTDNNARYLLRQRESFLAGTPGPDFGGGKGESEHIGRPTADDLRAWTNEMGVQAMGLEKLVSRAGAAPGEVAAVESANSILGL</sequence>
<dbReference type="PANTHER" id="PTHR30613">
    <property type="entry name" value="UNCHARACTERIZED PROTEIN YBIU-RELATED"/>
    <property type="match status" value="1"/>
</dbReference>
<dbReference type="Pfam" id="PF07350">
    <property type="entry name" value="Gig2-like"/>
    <property type="match status" value="1"/>
</dbReference>
<reference evidence="1" key="1">
    <citation type="submission" date="2022-10" db="EMBL/GenBank/DDBJ databases">
        <title>Determination and structural analysis of whole genome sequence of Sarocladium strictum F4-1.</title>
        <authorList>
            <person name="Hu L."/>
            <person name="Jiang Y."/>
        </authorList>
    </citation>
    <scope>NUCLEOTIDE SEQUENCE</scope>
    <source>
        <strain evidence="1">F4-1</strain>
    </source>
</reference>
<dbReference type="AlphaFoldDB" id="A0AA39G9T9"/>
<dbReference type="InterPro" id="IPR027443">
    <property type="entry name" value="IPNS-like_sf"/>
</dbReference>
<proteinExistence type="predicted"/>
<evidence type="ECO:0000313" key="1">
    <source>
        <dbReference type="EMBL" id="KAK0382659.1"/>
    </source>
</evidence>
<dbReference type="PANTHER" id="PTHR30613:SF1">
    <property type="entry name" value="DUF1479 DOMAIN PROTEIN (AFU_ORTHOLOGUE AFUA_5G09280)"/>
    <property type="match status" value="1"/>
</dbReference>
<keyword evidence="2" id="KW-1185">Reference proteome</keyword>
<name>A0AA39G9T9_SARSR</name>
<organism evidence="1 2">
    <name type="scientific">Sarocladium strictum</name>
    <name type="common">Black bundle disease fungus</name>
    <name type="synonym">Acremonium strictum</name>
    <dbReference type="NCBI Taxonomy" id="5046"/>
    <lineage>
        <taxon>Eukaryota</taxon>
        <taxon>Fungi</taxon>
        <taxon>Dikarya</taxon>
        <taxon>Ascomycota</taxon>
        <taxon>Pezizomycotina</taxon>
        <taxon>Sordariomycetes</taxon>
        <taxon>Hypocreomycetidae</taxon>
        <taxon>Hypocreales</taxon>
        <taxon>Sarocladiaceae</taxon>
        <taxon>Sarocladium</taxon>
    </lineage>
</organism>
<gene>
    <name evidence="1" type="ORF">NLU13_9965</name>
</gene>
<evidence type="ECO:0000313" key="2">
    <source>
        <dbReference type="Proteomes" id="UP001175261"/>
    </source>
</evidence>
<dbReference type="Gene3D" id="2.60.120.330">
    <property type="entry name" value="B-lactam Antibiotic, Isopenicillin N Synthase, Chain"/>
    <property type="match status" value="1"/>
</dbReference>
<dbReference type="SUPFAM" id="SSF51197">
    <property type="entry name" value="Clavaminate synthase-like"/>
    <property type="match status" value="1"/>
</dbReference>
<comment type="caution">
    <text evidence="1">The sequence shown here is derived from an EMBL/GenBank/DDBJ whole genome shotgun (WGS) entry which is preliminary data.</text>
</comment>
<dbReference type="InterPro" id="IPR010856">
    <property type="entry name" value="Gig2-like"/>
</dbReference>
<protein>
    <recommendedName>
        <fullName evidence="3">DUF1479 domain protein</fullName>
    </recommendedName>
</protein>
<dbReference type="EMBL" id="JAPDFR010000011">
    <property type="protein sequence ID" value="KAK0382659.1"/>
    <property type="molecule type" value="Genomic_DNA"/>
</dbReference>